<comment type="caution">
    <text evidence="3">The sequence shown here is derived from an EMBL/GenBank/DDBJ whole genome shotgun (WGS) entry which is preliminary data.</text>
</comment>
<dbReference type="Proteomes" id="UP000179102">
    <property type="component" value="Unassembled WGS sequence"/>
</dbReference>
<accession>A0A1F5G546</accession>
<dbReference type="EMBL" id="MFAZ01000025">
    <property type="protein sequence ID" value="OGD86981.1"/>
    <property type="molecule type" value="Genomic_DNA"/>
</dbReference>
<feature type="coiled-coil region" evidence="1">
    <location>
        <begin position="131"/>
        <end position="166"/>
    </location>
</feature>
<reference evidence="3 4" key="1">
    <citation type="journal article" date="2016" name="Nat. Commun.">
        <title>Thousands of microbial genomes shed light on interconnected biogeochemical processes in an aquifer system.</title>
        <authorList>
            <person name="Anantharaman K."/>
            <person name="Brown C.T."/>
            <person name="Hug L.A."/>
            <person name="Sharon I."/>
            <person name="Castelle C.J."/>
            <person name="Probst A.J."/>
            <person name="Thomas B.C."/>
            <person name="Singh A."/>
            <person name="Wilkins M.J."/>
            <person name="Karaoz U."/>
            <person name="Brodie E.L."/>
            <person name="Williams K.H."/>
            <person name="Hubbard S.S."/>
            <person name="Banfield J.F."/>
        </authorList>
    </citation>
    <scope>NUCLEOTIDE SEQUENCE [LARGE SCALE GENOMIC DNA]</scope>
</reference>
<protein>
    <submittedName>
        <fullName evidence="3">Uncharacterized protein</fullName>
    </submittedName>
</protein>
<evidence type="ECO:0000256" key="1">
    <source>
        <dbReference type="SAM" id="Coils"/>
    </source>
</evidence>
<organism evidence="3 4">
    <name type="scientific">Candidatus Curtissbacteria bacterium RIFCSPHIGHO2_01_FULL_41_11</name>
    <dbReference type="NCBI Taxonomy" id="1797711"/>
    <lineage>
        <taxon>Bacteria</taxon>
        <taxon>Candidatus Curtissiibacteriota</taxon>
    </lineage>
</organism>
<proteinExistence type="predicted"/>
<dbReference type="STRING" id="1797711.A2870_04390"/>
<name>A0A1F5G546_9BACT</name>
<feature type="region of interest" description="Disordered" evidence="2">
    <location>
        <begin position="48"/>
        <end position="73"/>
    </location>
</feature>
<evidence type="ECO:0000313" key="3">
    <source>
        <dbReference type="EMBL" id="OGD86981.1"/>
    </source>
</evidence>
<gene>
    <name evidence="3" type="ORF">A2870_04390</name>
</gene>
<sequence>MADGDGIFSDIAEVAGDVGGAVAGELKKLGQSATSQVTGGAGAASNLAGAAKSAAGMKTGADSGGPSFLDELKKFGQTATSQVTGHEPAISDKQVKAMAKSDEAFSKQESALVAAKIKQIYADYAAKRAQEEKQEEVVVKQQEEMKEEQKKEIKKEETNVAIQKTRPEIKNYGAE</sequence>
<evidence type="ECO:0000313" key="4">
    <source>
        <dbReference type="Proteomes" id="UP000179102"/>
    </source>
</evidence>
<keyword evidence="1" id="KW-0175">Coiled coil</keyword>
<feature type="compositionally biased region" description="Low complexity" evidence="2">
    <location>
        <begin position="48"/>
        <end position="61"/>
    </location>
</feature>
<dbReference type="AlphaFoldDB" id="A0A1F5G546"/>
<evidence type="ECO:0000256" key="2">
    <source>
        <dbReference type="SAM" id="MobiDB-lite"/>
    </source>
</evidence>